<dbReference type="InterPro" id="IPR041657">
    <property type="entry name" value="HTH_17"/>
</dbReference>
<dbReference type="InterPro" id="IPR036388">
    <property type="entry name" value="WH-like_DNA-bd_sf"/>
</dbReference>
<dbReference type="RefSeq" id="WP_166292448.1">
    <property type="nucleotide sequence ID" value="NZ_CP049863.1"/>
</dbReference>
<evidence type="ECO:0000259" key="1">
    <source>
        <dbReference type="Pfam" id="PF12728"/>
    </source>
</evidence>
<reference evidence="2 3" key="1">
    <citation type="submission" date="2020-03" db="EMBL/GenBank/DDBJ databases">
        <title>Leucobacter sp. nov., isolated from beetles.</title>
        <authorList>
            <person name="Hyun D.-W."/>
            <person name="Bae J.-W."/>
        </authorList>
    </citation>
    <scope>NUCLEOTIDE SEQUENCE [LARGE SCALE GENOMIC DNA]</scope>
    <source>
        <strain evidence="2 3">HDW9C</strain>
    </source>
</reference>
<dbReference type="SUPFAM" id="SSF46955">
    <property type="entry name" value="Putative DNA-binding domain"/>
    <property type="match status" value="1"/>
</dbReference>
<gene>
    <name evidence="2" type="ORF">G7068_13570</name>
</gene>
<evidence type="ECO:0000313" key="2">
    <source>
        <dbReference type="EMBL" id="QIK64108.1"/>
    </source>
</evidence>
<name>A0A6G7XIB0_9MICO</name>
<dbReference type="AlphaFoldDB" id="A0A6G7XIB0"/>
<organism evidence="2 3">
    <name type="scientific">Leucobacter viscericola</name>
    <dbReference type="NCBI Taxonomy" id="2714935"/>
    <lineage>
        <taxon>Bacteria</taxon>
        <taxon>Bacillati</taxon>
        <taxon>Actinomycetota</taxon>
        <taxon>Actinomycetes</taxon>
        <taxon>Micrococcales</taxon>
        <taxon>Microbacteriaceae</taxon>
        <taxon>Leucobacter</taxon>
    </lineage>
</organism>
<sequence>MSAVIDLAGEREARVAEPGGFEDVPAIMSPGQLAEVLDVSVRTLERWRVDGEGPAFQHPKLPNRFYRYFRRDVIAWLENKEPGAGTPGETDN</sequence>
<dbReference type="Pfam" id="PF12728">
    <property type="entry name" value="HTH_17"/>
    <property type="match status" value="1"/>
</dbReference>
<keyword evidence="3" id="KW-1185">Reference proteome</keyword>
<evidence type="ECO:0000313" key="3">
    <source>
        <dbReference type="Proteomes" id="UP000502677"/>
    </source>
</evidence>
<dbReference type="EMBL" id="CP049863">
    <property type="protein sequence ID" value="QIK64108.1"/>
    <property type="molecule type" value="Genomic_DNA"/>
</dbReference>
<dbReference type="Proteomes" id="UP000502677">
    <property type="component" value="Chromosome"/>
</dbReference>
<feature type="domain" description="Helix-turn-helix" evidence="1">
    <location>
        <begin position="28"/>
        <end position="80"/>
    </location>
</feature>
<protein>
    <submittedName>
        <fullName evidence="2">Helix-turn-helix domain-containing protein</fullName>
    </submittedName>
</protein>
<proteinExistence type="predicted"/>
<dbReference type="InterPro" id="IPR009061">
    <property type="entry name" value="DNA-bd_dom_put_sf"/>
</dbReference>
<dbReference type="KEGG" id="lvi:G7068_13570"/>
<dbReference type="Gene3D" id="1.10.10.10">
    <property type="entry name" value="Winged helix-like DNA-binding domain superfamily/Winged helix DNA-binding domain"/>
    <property type="match status" value="1"/>
</dbReference>
<accession>A0A6G7XIB0</accession>